<dbReference type="EMBL" id="PDCR01000002">
    <property type="protein sequence ID" value="PEG56263.1"/>
    <property type="molecule type" value="Genomic_DNA"/>
</dbReference>
<dbReference type="AlphaFoldDB" id="A0A1Q4HKY5"/>
<evidence type="ECO:0000313" key="1">
    <source>
        <dbReference type="EMBL" id="OPE55757.1"/>
    </source>
</evidence>
<evidence type="ECO:0000313" key="3">
    <source>
        <dbReference type="Proteomes" id="UP000191039"/>
    </source>
</evidence>
<dbReference type="Proteomes" id="UP000191039">
    <property type="component" value="Unassembled WGS sequence"/>
</dbReference>
<dbReference type="EMBL" id="MIJD01000019">
    <property type="protein sequence ID" value="OPE55757.1"/>
    <property type="molecule type" value="Genomic_DNA"/>
</dbReference>
<dbReference type="RefSeq" id="WP_073853307.1">
    <property type="nucleotide sequence ID" value="NZ_BAAATC010000018.1"/>
</dbReference>
<name>A0A1Q4HKY5_9MYCO</name>
<comment type="caution">
    <text evidence="2">The sequence shown here is derived from an EMBL/GenBank/DDBJ whole genome shotgun (WGS) entry which is preliminary data.</text>
</comment>
<keyword evidence="4" id="KW-1185">Reference proteome</keyword>
<sequence>MFSQTDIANNVVSWVNLGVKLPDELAAAIEIFNTVRWVEVGHRPRFDLREVTTENAEEKIREFALEIAVAGDPHQLGPTGLDNAKKHALDAAARGVNSKALSAIPVIIETLTPLFDAHVEAYSEAVSQLPEDLTADRLVASGADTVTAYHEAKHRAAALGRFHDWAISAASVSMIHPANTEKVLTLVRPTNISQLARLDEAAHLLNVDPVFHAIGPVYHSAVKHEIPFAINTPRQASQLRTGLETSGKLVRF</sequence>
<evidence type="ECO:0000313" key="4">
    <source>
        <dbReference type="Proteomes" id="UP000220340"/>
    </source>
</evidence>
<reference evidence="2 4" key="2">
    <citation type="submission" date="2017-10" db="EMBL/GenBank/DDBJ databases">
        <title>The new phylogeny of genus Mycobacterium.</title>
        <authorList>
            <person name="Tortoli E."/>
            <person name="Trovato A."/>
            <person name="Cirillo D.M."/>
        </authorList>
    </citation>
    <scope>NUCLEOTIDE SEQUENCE [LARGE SCALE GENOMIC DNA]</scope>
    <source>
        <strain evidence="2 4">IP141170001</strain>
    </source>
</reference>
<accession>A0A1Q4HKY5</accession>
<protein>
    <submittedName>
        <fullName evidence="2">Uncharacterized protein</fullName>
    </submittedName>
</protein>
<dbReference type="STRING" id="1801.BRW64_00850"/>
<proteinExistence type="predicted"/>
<dbReference type="OrthoDB" id="9993042at2"/>
<organism evidence="2 4">
    <name type="scientific">Mycolicibacterium diernhoferi</name>
    <dbReference type="NCBI Taxonomy" id="1801"/>
    <lineage>
        <taxon>Bacteria</taxon>
        <taxon>Bacillati</taxon>
        <taxon>Actinomycetota</taxon>
        <taxon>Actinomycetes</taxon>
        <taxon>Mycobacteriales</taxon>
        <taxon>Mycobacteriaceae</taxon>
        <taxon>Mycolicibacterium</taxon>
    </lineage>
</organism>
<evidence type="ECO:0000313" key="2">
    <source>
        <dbReference type="EMBL" id="PEG56263.1"/>
    </source>
</evidence>
<reference evidence="1 3" key="1">
    <citation type="submission" date="2016-09" db="EMBL/GenBank/DDBJ databases">
        <title>genome sequences of unsequenced Mycobacteria.</title>
        <authorList>
            <person name="Greninger A.L."/>
            <person name="Jerome K.R."/>
            <person name="Mcnair B."/>
            <person name="Wallis C."/>
            <person name="Fang F."/>
        </authorList>
    </citation>
    <scope>NUCLEOTIDE SEQUENCE [LARGE SCALE GENOMIC DNA]</scope>
    <source>
        <strain evidence="1 3">BM1</strain>
    </source>
</reference>
<gene>
    <name evidence="1" type="ORF">BV510_03430</name>
    <name evidence="2" type="ORF">CRI78_02540</name>
</gene>
<dbReference type="Proteomes" id="UP000220340">
    <property type="component" value="Unassembled WGS sequence"/>
</dbReference>